<dbReference type="PANTHER" id="PTHR43283:SF7">
    <property type="entry name" value="BETA-LACTAMASE-RELATED DOMAIN-CONTAINING PROTEIN"/>
    <property type="match status" value="1"/>
</dbReference>
<dbReference type="Pfam" id="PF00144">
    <property type="entry name" value="Beta-lactamase"/>
    <property type="match status" value="1"/>
</dbReference>
<feature type="domain" description="Beta-lactamase-related" evidence="2">
    <location>
        <begin position="129"/>
        <end position="416"/>
    </location>
</feature>
<dbReference type="Gene3D" id="3.40.710.10">
    <property type="entry name" value="DD-peptidase/beta-lactamase superfamily"/>
    <property type="match status" value="1"/>
</dbReference>
<proteinExistence type="predicted"/>
<feature type="signal peptide" evidence="1">
    <location>
        <begin position="1"/>
        <end position="26"/>
    </location>
</feature>
<evidence type="ECO:0000256" key="1">
    <source>
        <dbReference type="SAM" id="SignalP"/>
    </source>
</evidence>
<dbReference type="SUPFAM" id="SSF56601">
    <property type="entry name" value="beta-lactamase/transpeptidase-like"/>
    <property type="match status" value="1"/>
</dbReference>
<dbReference type="InterPro" id="IPR012338">
    <property type="entry name" value="Beta-lactam/transpept-like"/>
</dbReference>
<dbReference type="PROSITE" id="PS51318">
    <property type="entry name" value="TAT"/>
    <property type="match status" value="1"/>
</dbReference>
<dbReference type="RefSeq" id="WP_090213865.1">
    <property type="nucleotide sequence ID" value="NZ_LT629780.1"/>
</dbReference>
<gene>
    <name evidence="3" type="ORF">SAMN05216580_1884</name>
</gene>
<accession>A0A1H2GNG0</accession>
<name>A0A1H2GNG0_9GAMM</name>
<dbReference type="STRING" id="1245526.SAMN05216580_1884"/>
<keyword evidence="1" id="KW-0732">Signal</keyword>
<evidence type="ECO:0000313" key="4">
    <source>
        <dbReference type="Proteomes" id="UP000243063"/>
    </source>
</evidence>
<dbReference type="EMBL" id="LT629780">
    <property type="protein sequence ID" value="SDU21226.1"/>
    <property type="molecule type" value="Genomic_DNA"/>
</dbReference>
<dbReference type="OrthoDB" id="9814204at2"/>
<keyword evidence="4" id="KW-1185">Reference proteome</keyword>
<dbReference type="InterPro" id="IPR050789">
    <property type="entry name" value="Diverse_Enzym_Activities"/>
</dbReference>
<dbReference type="InterPro" id="IPR006311">
    <property type="entry name" value="TAT_signal"/>
</dbReference>
<sequence>MSLLTVPRRCALAGALLLGAALPAAAGPALDAAASDPVALGWMQGFPPPDDKLIGQPDANYFSFPKLRWTVCHFRELLPTKRVSRGLGAPRPLPYALDAGIDALRFTPLGGGAPMSWADALAANYTDGILVLHKGRVVYERYAGCLDEAGVHGAMSVTKSLTGLLAEILVAEGRLDEQAQVASLIPELAASAFGNATVQQVMEMTTGIAYSEDYSDPNAEVWAYSAAASPLPKPADYRGPRTYYQYLATVRPEGRHGEAFAYKTVNTDVLGWIVARTTGQSLTDLLSARIWSRIGAEQDAYYTVDSIGTPFAGGGLSAGLRDLARVGQLILDGGMLDGERLFPAAAVERIRAGGDRAAFARAGYRQILGGSYRGMWWVFHNPHGAFAARGVHGQTIYIDPRAEMVVVRFASHPQAANAANDPTSLPAYQALAEYLLGKP</sequence>
<dbReference type="InterPro" id="IPR001466">
    <property type="entry name" value="Beta-lactam-related"/>
</dbReference>
<dbReference type="Proteomes" id="UP000243063">
    <property type="component" value="Chromosome I"/>
</dbReference>
<reference evidence="4" key="1">
    <citation type="submission" date="2016-10" db="EMBL/GenBank/DDBJ databases">
        <authorList>
            <person name="Varghese N."/>
            <person name="Submissions S."/>
        </authorList>
    </citation>
    <scope>NUCLEOTIDE SEQUENCE [LARGE SCALE GENOMIC DNA]</scope>
    <source>
        <strain evidence="4">CCTCC 2012022</strain>
    </source>
</reference>
<organism evidence="3 4">
    <name type="scientific">Geopseudomonas guangdongensis</name>
    <dbReference type="NCBI Taxonomy" id="1245526"/>
    <lineage>
        <taxon>Bacteria</taxon>
        <taxon>Pseudomonadati</taxon>
        <taxon>Pseudomonadota</taxon>
        <taxon>Gammaproteobacteria</taxon>
        <taxon>Pseudomonadales</taxon>
        <taxon>Pseudomonadaceae</taxon>
        <taxon>Geopseudomonas</taxon>
    </lineage>
</organism>
<dbReference type="AlphaFoldDB" id="A0A1H2GNG0"/>
<dbReference type="PANTHER" id="PTHR43283">
    <property type="entry name" value="BETA-LACTAMASE-RELATED"/>
    <property type="match status" value="1"/>
</dbReference>
<feature type="chain" id="PRO_5009274999" description="Beta-lactamase-related domain-containing protein" evidence="1">
    <location>
        <begin position="27"/>
        <end position="439"/>
    </location>
</feature>
<evidence type="ECO:0000313" key="3">
    <source>
        <dbReference type="EMBL" id="SDU21226.1"/>
    </source>
</evidence>
<protein>
    <recommendedName>
        <fullName evidence="2">Beta-lactamase-related domain-containing protein</fullName>
    </recommendedName>
</protein>
<evidence type="ECO:0000259" key="2">
    <source>
        <dbReference type="Pfam" id="PF00144"/>
    </source>
</evidence>